<organism evidence="2 3">
    <name type="scientific">Oidiodendron maius (strain Zn)</name>
    <dbReference type="NCBI Taxonomy" id="913774"/>
    <lineage>
        <taxon>Eukaryota</taxon>
        <taxon>Fungi</taxon>
        <taxon>Dikarya</taxon>
        <taxon>Ascomycota</taxon>
        <taxon>Pezizomycotina</taxon>
        <taxon>Leotiomycetes</taxon>
        <taxon>Leotiomycetes incertae sedis</taxon>
        <taxon>Myxotrichaceae</taxon>
        <taxon>Oidiodendron</taxon>
    </lineage>
</organism>
<feature type="region of interest" description="Disordered" evidence="1">
    <location>
        <begin position="154"/>
        <end position="180"/>
    </location>
</feature>
<evidence type="ECO:0000256" key="1">
    <source>
        <dbReference type="SAM" id="MobiDB-lite"/>
    </source>
</evidence>
<dbReference type="AlphaFoldDB" id="A0A0C3CTJ7"/>
<gene>
    <name evidence="2" type="ORF">OIDMADRAFT_53843</name>
</gene>
<reference evidence="3" key="2">
    <citation type="submission" date="2015-01" db="EMBL/GenBank/DDBJ databases">
        <title>Evolutionary Origins and Diversification of the Mycorrhizal Mutualists.</title>
        <authorList>
            <consortium name="DOE Joint Genome Institute"/>
            <consortium name="Mycorrhizal Genomics Consortium"/>
            <person name="Kohler A."/>
            <person name="Kuo A."/>
            <person name="Nagy L.G."/>
            <person name="Floudas D."/>
            <person name="Copeland A."/>
            <person name="Barry K.W."/>
            <person name="Cichocki N."/>
            <person name="Veneault-Fourrey C."/>
            <person name="LaButti K."/>
            <person name="Lindquist E.A."/>
            <person name="Lipzen A."/>
            <person name="Lundell T."/>
            <person name="Morin E."/>
            <person name="Murat C."/>
            <person name="Riley R."/>
            <person name="Ohm R."/>
            <person name="Sun H."/>
            <person name="Tunlid A."/>
            <person name="Henrissat B."/>
            <person name="Grigoriev I.V."/>
            <person name="Hibbett D.S."/>
            <person name="Martin F."/>
        </authorList>
    </citation>
    <scope>NUCLEOTIDE SEQUENCE [LARGE SCALE GENOMIC DNA]</scope>
    <source>
        <strain evidence="3">Zn</strain>
    </source>
</reference>
<protein>
    <submittedName>
        <fullName evidence="2">Uncharacterized protein</fullName>
    </submittedName>
</protein>
<proteinExistence type="predicted"/>
<dbReference type="InParanoid" id="A0A0C3CTJ7"/>
<feature type="compositionally biased region" description="Polar residues" evidence="1">
    <location>
        <begin position="163"/>
        <end position="176"/>
    </location>
</feature>
<feature type="region of interest" description="Disordered" evidence="1">
    <location>
        <begin position="1"/>
        <end position="32"/>
    </location>
</feature>
<feature type="region of interest" description="Disordered" evidence="1">
    <location>
        <begin position="51"/>
        <end position="127"/>
    </location>
</feature>
<sequence length="217" mass="22625">MSPSSVKDKEPDAHASVHRMQHGPASVSSLAQQNFQNEAVTFCAGVKPTPTASIEGCPMQPPDVSASASESEAARSTLAHNPPNQHGRDAQGSSQSEDANGSVCDDKGDCTAPDDRPQSPMSLSARATYATSMSGTCSECSVQNCCLSPEVLEAASSEDGDTENTSGEGATATAQPQLARHDTHAYYAGFGAQFGSREEAEKYKTKLEVVDVDGDSH</sequence>
<keyword evidence="3" id="KW-1185">Reference proteome</keyword>
<feature type="compositionally biased region" description="Basic and acidic residues" evidence="1">
    <location>
        <begin position="1"/>
        <end position="15"/>
    </location>
</feature>
<dbReference type="Proteomes" id="UP000054321">
    <property type="component" value="Unassembled WGS sequence"/>
</dbReference>
<dbReference type="EMBL" id="KN832875">
    <property type="protein sequence ID" value="KIN02334.1"/>
    <property type="molecule type" value="Genomic_DNA"/>
</dbReference>
<reference evidence="2 3" key="1">
    <citation type="submission" date="2014-04" db="EMBL/GenBank/DDBJ databases">
        <authorList>
            <consortium name="DOE Joint Genome Institute"/>
            <person name="Kuo A."/>
            <person name="Martino E."/>
            <person name="Perotto S."/>
            <person name="Kohler A."/>
            <person name="Nagy L.G."/>
            <person name="Floudas D."/>
            <person name="Copeland A."/>
            <person name="Barry K.W."/>
            <person name="Cichocki N."/>
            <person name="Veneault-Fourrey C."/>
            <person name="LaButti K."/>
            <person name="Lindquist E.A."/>
            <person name="Lipzen A."/>
            <person name="Lundell T."/>
            <person name="Morin E."/>
            <person name="Murat C."/>
            <person name="Sun H."/>
            <person name="Tunlid A."/>
            <person name="Henrissat B."/>
            <person name="Grigoriev I.V."/>
            <person name="Hibbett D.S."/>
            <person name="Martin F."/>
            <person name="Nordberg H.P."/>
            <person name="Cantor M.N."/>
            <person name="Hua S.X."/>
        </authorList>
    </citation>
    <scope>NUCLEOTIDE SEQUENCE [LARGE SCALE GENOMIC DNA]</scope>
    <source>
        <strain evidence="2 3">Zn</strain>
    </source>
</reference>
<dbReference type="HOGENOM" id="CLU_1272643_0_0_1"/>
<accession>A0A0C3CTJ7</accession>
<evidence type="ECO:0000313" key="2">
    <source>
        <dbReference type="EMBL" id="KIN02334.1"/>
    </source>
</evidence>
<evidence type="ECO:0000313" key="3">
    <source>
        <dbReference type="Proteomes" id="UP000054321"/>
    </source>
</evidence>
<feature type="compositionally biased region" description="Basic and acidic residues" evidence="1">
    <location>
        <begin position="104"/>
        <end position="117"/>
    </location>
</feature>
<name>A0A0C3CTJ7_OIDMZ</name>